<protein>
    <recommendedName>
        <fullName evidence="3">UDP-N-acetylglucosamine 2-epimerase (non-hydrolyzing)</fullName>
        <ecNumber evidence="3">5.1.3.14</ecNumber>
    </recommendedName>
</protein>
<dbReference type="SUPFAM" id="SSF53756">
    <property type="entry name" value="UDP-Glycosyltransferase/glycogen phosphorylase"/>
    <property type="match status" value="1"/>
</dbReference>
<dbReference type="AlphaFoldDB" id="A0AAP6XIG8"/>
<dbReference type="Gene3D" id="3.40.50.2000">
    <property type="entry name" value="Glycogen Phosphorylase B"/>
    <property type="match status" value="2"/>
</dbReference>
<evidence type="ECO:0000256" key="3">
    <source>
        <dbReference type="ARBA" id="ARBA00038858"/>
    </source>
</evidence>
<evidence type="ECO:0000256" key="1">
    <source>
        <dbReference type="ARBA" id="ARBA00023235"/>
    </source>
</evidence>
<organism evidence="6 7">
    <name type="scientific">Corynebacterium coyleae</name>
    <dbReference type="NCBI Taxonomy" id="53374"/>
    <lineage>
        <taxon>Bacteria</taxon>
        <taxon>Bacillati</taxon>
        <taxon>Actinomycetota</taxon>
        <taxon>Actinomycetes</taxon>
        <taxon>Mycobacteriales</taxon>
        <taxon>Corynebacteriaceae</taxon>
        <taxon>Corynebacterium</taxon>
    </lineage>
</organism>
<dbReference type="EMBL" id="JAAUVV010000002">
    <property type="protein sequence ID" value="NJJ03041.1"/>
    <property type="molecule type" value="Genomic_DNA"/>
</dbReference>
<reference evidence="6 7" key="1">
    <citation type="submission" date="2020-03" db="EMBL/GenBank/DDBJ databases">
        <title>Draft genome sequences of bacterial isolates from the female urobiome.</title>
        <authorList>
            <person name="Miller-Ensminger T."/>
            <person name="Wolfe A.J."/>
            <person name="Putonti C."/>
        </authorList>
    </citation>
    <scope>NUCLEOTIDE SEQUENCE [LARGE SCALE GENOMIC DNA]</scope>
    <source>
        <strain evidence="6 7">UMB8490</strain>
    </source>
</reference>
<dbReference type="GO" id="GO:0008761">
    <property type="term" value="F:UDP-N-acetylglucosamine 2-epimerase activity"/>
    <property type="evidence" value="ECO:0007669"/>
    <property type="project" value="UniProtKB-EC"/>
</dbReference>
<proteinExistence type="inferred from homology"/>
<dbReference type="Pfam" id="PF02350">
    <property type="entry name" value="Epimerase_2"/>
    <property type="match status" value="1"/>
</dbReference>
<dbReference type="Proteomes" id="UP000591626">
    <property type="component" value="Unassembled WGS sequence"/>
</dbReference>
<gene>
    <name evidence="6" type="primary">wecB</name>
    <name evidence="6" type="ORF">HC138_01420</name>
</gene>
<dbReference type="NCBIfam" id="TIGR00236">
    <property type="entry name" value="wecB"/>
    <property type="match status" value="1"/>
</dbReference>
<dbReference type="CDD" id="cd03786">
    <property type="entry name" value="GTB_UDP-GlcNAc_2-Epimerase"/>
    <property type="match status" value="1"/>
</dbReference>
<dbReference type="PANTHER" id="PTHR43174:SF2">
    <property type="entry name" value="UDP-N-ACETYLGLUCOSAMINE 2-EPIMERASE"/>
    <property type="match status" value="1"/>
</dbReference>
<dbReference type="InterPro" id="IPR029767">
    <property type="entry name" value="WecB-like"/>
</dbReference>
<keyword evidence="1 4" id="KW-0413">Isomerase</keyword>
<comment type="similarity">
    <text evidence="2 4">Belongs to the UDP-N-acetylglucosamine 2-epimerase family.</text>
</comment>
<dbReference type="EC" id="5.1.3.14" evidence="3"/>
<dbReference type="PANTHER" id="PTHR43174">
    <property type="entry name" value="UDP-N-ACETYLGLUCOSAMINE 2-EPIMERASE"/>
    <property type="match status" value="1"/>
</dbReference>
<evidence type="ECO:0000313" key="6">
    <source>
        <dbReference type="EMBL" id="NJJ03041.1"/>
    </source>
</evidence>
<accession>A0AAP6XIG8</accession>
<dbReference type="InterPro" id="IPR003331">
    <property type="entry name" value="UDP_GlcNAc_Epimerase_2_dom"/>
</dbReference>
<evidence type="ECO:0000259" key="5">
    <source>
        <dbReference type="Pfam" id="PF02350"/>
    </source>
</evidence>
<evidence type="ECO:0000256" key="4">
    <source>
        <dbReference type="RuleBase" id="RU003513"/>
    </source>
</evidence>
<comment type="caution">
    <text evidence="6">The sequence shown here is derived from an EMBL/GenBank/DDBJ whole genome shotgun (WGS) entry which is preliminary data.</text>
</comment>
<sequence>MVAYGTRPEAIKLAPVIQLLRADSRFQTLIVSTGQHREMVNQVTDIFGFKPDIDLALMHKRQPLNRILSRSLKGLDHVLKQHKPDAVLVQGDTSTAASAALAGFNRRSKIVHLEAGLRSFDLGSPFPEEANRKIISAIATCHLPPTQQAKNNLLKEGIQESAVTVTGNTVIDALRTVADREVGFSDLRVANALNTYRRHVIFTSHRRENLGTLGDIGLALAALAKKYKDIGFYVPMHMNPKIEKRLLPGIASLPNVIVTGPLPYDQFIHLMKRSSLIITDSGGIQEEAPTLGIPALLIRETTERPEALASGAVKLIGPNPDTITRATVELLEDRIAYNSMKKASNPYGDGYAAERTVQVLAKLFSLHVEAPIPEFDPGI</sequence>
<feature type="domain" description="UDP-N-acetylglucosamine 2-epimerase" evidence="5">
    <location>
        <begin position="20"/>
        <end position="360"/>
    </location>
</feature>
<evidence type="ECO:0000313" key="7">
    <source>
        <dbReference type="Proteomes" id="UP000591626"/>
    </source>
</evidence>
<name>A0AAP6XIG8_9CORY</name>
<evidence type="ECO:0000256" key="2">
    <source>
        <dbReference type="ARBA" id="ARBA00038209"/>
    </source>
</evidence>